<protein>
    <submittedName>
        <fullName evidence="1">Uncharacterized protein</fullName>
    </submittedName>
</protein>
<sequence>MVSAVLLYAAPIWALRYTNELESIQVSHYKRLFYLSKTTANVVVQAELSRTPLAVRIWLYLKGETNIKYNWIAQIANFIRQVNPSYLTLLHNLDSKIWEKAEIRIIDTYKKQLHESINSRAMNSHYLQAPIRNRELNNYYLKCNIPLSMEKLIAQIICASNFGVVIYANNMSSKFDPTKNCPSSSVACADTLVHFFCSCPKFKEIRKHLNFIKSYDELTLSDVALPCRPSQKKAIHSFTNTALKIRLLEPSQIDVNL</sequence>
<reference evidence="1 2" key="1">
    <citation type="journal article" date="2021" name="J. Hered.">
        <title>A chromosome-level genome assembly of the parasitoid wasp, Cotesia glomerata (Hymenoptera: Braconidae).</title>
        <authorList>
            <person name="Pinto B.J."/>
            <person name="Weis J.J."/>
            <person name="Gamble T."/>
            <person name="Ode P.J."/>
            <person name="Paul R."/>
            <person name="Zaspel J.M."/>
        </authorList>
    </citation>
    <scope>NUCLEOTIDE SEQUENCE [LARGE SCALE GENOMIC DNA]</scope>
    <source>
        <strain evidence="1">CgM1</strain>
    </source>
</reference>
<comment type="caution">
    <text evidence="1">The sequence shown here is derived from an EMBL/GenBank/DDBJ whole genome shotgun (WGS) entry which is preliminary data.</text>
</comment>
<organism evidence="1 2">
    <name type="scientific">Cotesia glomerata</name>
    <name type="common">Lepidopteran parasitic wasp</name>
    <name type="synonym">Apanteles glomeratus</name>
    <dbReference type="NCBI Taxonomy" id="32391"/>
    <lineage>
        <taxon>Eukaryota</taxon>
        <taxon>Metazoa</taxon>
        <taxon>Ecdysozoa</taxon>
        <taxon>Arthropoda</taxon>
        <taxon>Hexapoda</taxon>
        <taxon>Insecta</taxon>
        <taxon>Pterygota</taxon>
        <taxon>Neoptera</taxon>
        <taxon>Endopterygota</taxon>
        <taxon>Hymenoptera</taxon>
        <taxon>Apocrita</taxon>
        <taxon>Ichneumonoidea</taxon>
        <taxon>Braconidae</taxon>
        <taxon>Microgastrinae</taxon>
        <taxon>Cotesia</taxon>
    </lineage>
</organism>
<accession>A0AAV7HWD1</accession>
<dbReference type="AlphaFoldDB" id="A0AAV7HWD1"/>
<dbReference type="Proteomes" id="UP000826195">
    <property type="component" value="Unassembled WGS sequence"/>
</dbReference>
<evidence type="ECO:0000313" key="2">
    <source>
        <dbReference type="Proteomes" id="UP000826195"/>
    </source>
</evidence>
<gene>
    <name evidence="1" type="ORF">KQX54_013054</name>
</gene>
<evidence type="ECO:0000313" key="1">
    <source>
        <dbReference type="EMBL" id="KAH0535077.1"/>
    </source>
</evidence>
<name>A0AAV7HWD1_COTGL</name>
<dbReference type="EMBL" id="JAHXZJ010002982">
    <property type="protein sequence ID" value="KAH0535077.1"/>
    <property type="molecule type" value="Genomic_DNA"/>
</dbReference>
<proteinExistence type="predicted"/>
<keyword evidence="2" id="KW-1185">Reference proteome</keyword>